<protein>
    <submittedName>
        <fullName evidence="1">Uncharacterized protein</fullName>
    </submittedName>
</protein>
<gene>
    <name evidence="1" type="ORF">M378DRAFT_163277</name>
</gene>
<proteinExistence type="predicted"/>
<keyword evidence="2" id="KW-1185">Reference proteome</keyword>
<organism evidence="1 2">
    <name type="scientific">Amanita muscaria (strain Koide BX008)</name>
    <dbReference type="NCBI Taxonomy" id="946122"/>
    <lineage>
        <taxon>Eukaryota</taxon>
        <taxon>Fungi</taxon>
        <taxon>Dikarya</taxon>
        <taxon>Basidiomycota</taxon>
        <taxon>Agaricomycotina</taxon>
        <taxon>Agaricomycetes</taxon>
        <taxon>Agaricomycetidae</taxon>
        <taxon>Agaricales</taxon>
        <taxon>Pluteineae</taxon>
        <taxon>Amanitaceae</taxon>
        <taxon>Amanita</taxon>
    </lineage>
</organism>
<dbReference type="InParanoid" id="A0A0C2TCH7"/>
<dbReference type="AlphaFoldDB" id="A0A0C2TCH7"/>
<evidence type="ECO:0000313" key="2">
    <source>
        <dbReference type="Proteomes" id="UP000054549"/>
    </source>
</evidence>
<dbReference type="EMBL" id="KN818249">
    <property type="protein sequence ID" value="KIL64499.1"/>
    <property type="molecule type" value="Genomic_DNA"/>
</dbReference>
<accession>A0A0C2TCH7</accession>
<name>A0A0C2TCH7_AMAMK</name>
<sequence>MDGARIDVCAKNPGLHVERAYTKHMLRALSDFLARELKRLNNWKWRNRCRVCTRRGYRGPTKKAALRAINIS</sequence>
<evidence type="ECO:0000313" key="1">
    <source>
        <dbReference type="EMBL" id="KIL64499.1"/>
    </source>
</evidence>
<feature type="non-terminal residue" evidence="1">
    <location>
        <position position="72"/>
    </location>
</feature>
<dbReference type="HOGENOM" id="CLU_2729000_0_0_1"/>
<reference evidence="1 2" key="1">
    <citation type="submission" date="2014-04" db="EMBL/GenBank/DDBJ databases">
        <title>Evolutionary Origins and Diversification of the Mycorrhizal Mutualists.</title>
        <authorList>
            <consortium name="DOE Joint Genome Institute"/>
            <consortium name="Mycorrhizal Genomics Consortium"/>
            <person name="Kohler A."/>
            <person name="Kuo A."/>
            <person name="Nagy L.G."/>
            <person name="Floudas D."/>
            <person name="Copeland A."/>
            <person name="Barry K.W."/>
            <person name="Cichocki N."/>
            <person name="Veneault-Fourrey C."/>
            <person name="LaButti K."/>
            <person name="Lindquist E.A."/>
            <person name="Lipzen A."/>
            <person name="Lundell T."/>
            <person name="Morin E."/>
            <person name="Murat C."/>
            <person name="Riley R."/>
            <person name="Ohm R."/>
            <person name="Sun H."/>
            <person name="Tunlid A."/>
            <person name="Henrissat B."/>
            <person name="Grigoriev I.V."/>
            <person name="Hibbett D.S."/>
            <person name="Martin F."/>
        </authorList>
    </citation>
    <scope>NUCLEOTIDE SEQUENCE [LARGE SCALE GENOMIC DNA]</scope>
    <source>
        <strain evidence="1 2">Koide BX008</strain>
    </source>
</reference>
<dbReference type="Proteomes" id="UP000054549">
    <property type="component" value="Unassembled WGS sequence"/>
</dbReference>